<reference evidence="2" key="1">
    <citation type="journal article" name="DNA Res.">
        <title>The physiological potential of anammox bacteria as revealed by their core genome structure.</title>
        <authorList>
            <person name="Okubo T."/>
            <person name="Toyoda A."/>
            <person name="Fukuhara K."/>
            <person name="Uchiyama I."/>
            <person name="Harigaya Y."/>
            <person name="Kuroiwa M."/>
            <person name="Suzuki T."/>
            <person name="Murakami Y."/>
            <person name="Suwa Y."/>
            <person name="Takami H."/>
        </authorList>
    </citation>
    <scope>NUCLEOTIDE SEQUENCE</scope>
    <source>
        <strain evidence="2">317325-2</strain>
    </source>
</reference>
<organism evidence="2 3">
    <name type="scientific">Candidatus Nitrosymbiomonas proteolyticus</name>
    <dbReference type="NCBI Taxonomy" id="2608984"/>
    <lineage>
        <taxon>Bacteria</taxon>
        <taxon>Bacillati</taxon>
        <taxon>Armatimonadota</taxon>
        <taxon>Armatimonadota incertae sedis</taxon>
        <taxon>Candidatus Nitrosymbiomonas</taxon>
    </lineage>
</organism>
<feature type="compositionally biased region" description="Pro residues" evidence="1">
    <location>
        <begin position="143"/>
        <end position="155"/>
    </location>
</feature>
<feature type="compositionally biased region" description="Pro residues" evidence="1">
    <location>
        <begin position="78"/>
        <end position="90"/>
    </location>
</feature>
<dbReference type="Proteomes" id="UP000662873">
    <property type="component" value="Chromosome"/>
</dbReference>
<feature type="compositionally biased region" description="Gly residues" evidence="1">
    <location>
        <begin position="130"/>
        <end position="142"/>
    </location>
</feature>
<dbReference type="AlphaFoldDB" id="A0A809R667"/>
<sequence>MNPEQMEKREAEMDAKIKAILNEGQYKRYLELRLQLEGVMAIGRKPVADKLGLSDEQLQKVHEALRPGRQGFQGGPPRQGPPTGGPPGGPPDMNKMHEEQEKRVMEILTPEQRTRWQQLLGKKFEFQRMGPGGPGGRGGPGGPGGPPPIPPGDGA</sequence>
<accession>A0A809R667</accession>
<evidence type="ECO:0000313" key="3">
    <source>
        <dbReference type="Proteomes" id="UP000662873"/>
    </source>
</evidence>
<dbReference type="KEGG" id="npy:NPRO_06350"/>
<feature type="compositionally biased region" description="Basic and acidic residues" evidence="1">
    <location>
        <begin position="94"/>
        <end position="105"/>
    </location>
</feature>
<evidence type="ECO:0000256" key="1">
    <source>
        <dbReference type="SAM" id="MobiDB-lite"/>
    </source>
</evidence>
<gene>
    <name evidence="2" type="ORF">NPRO_06350</name>
</gene>
<proteinExistence type="predicted"/>
<evidence type="ECO:0008006" key="4">
    <source>
        <dbReference type="Google" id="ProtNLM"/>
    </source>
</evidence>
<dbReference type="EMBL" id="AP021858">
    <property type="protein sequence ID" value="BBO23040.1"/>
    <property type="molecule type" value="Genomic_DNA"/>
</dbReference>
<feature type="region of interest" description="Disordered" evidence="1">
    <location>
        <begin position="62"/>
        <end position="155"/>
    </location>
</feature>
<protein>
    <recommendedName>
        <fullName evidence="4">Periplasmic heavy metal sensor</fullName>
    </recommendedName>
</protein>
<name>A0A809R667_9BACT</name>
<evidence type="ECO:0000313" key="2">
    <source>
        <dbReference type="EMBL" id="BBO23040.1"/>
    </source>
</evidence>